<reference evidence="3" key="1">
    <citation type="journal article" date="2019" name="Int. J. Syst. Evol. Microbiol.">
        <title>The Global Catalogue of Microorganisms (GCM) 10K type strain sequencing project: providing services to taxonomists for standard genome sequencing and annotation.</title>
        <authorList>
            <consortium name="The Broad Institute Genomics Platform"/>
            <consortium name="The Broad Institute Genome Sequencing Center for Infectious Disease"/>
            <person name="Wu L."/>
            <person name="Ma J."/>
        </authorList>
    </citation>
    <scope>NUCLEOTIDE SEQUENCE [LARGE SCALE GENOMIC DNA]</scope>
    <source>
        <strain evidence="3">JCM 6486</strain>
    </source>
</reference>
<proteinExistence type="predicted"/>
<dbReference type="InterPro" id="IPR049238">
    <property type="entry name" value="DUF6873"/>
</dbReference>
<name>A0ABN1M294_9FIRM</name>
<gene>
    <name evidence="2" type="ORF">GCM10008917_12200</name>
</gene>
<organism evidence="2 3">
    <name type="scientific">Paraclostridium tenue</name>
    <dbReference type="NCBI Taxonomy" id="1737"/>
    <lineage>
        <taxon>Bacteria</taxon>
        <taxon>Bacillati</taxon>
        <taxon>Bacillota</taxon>
        <taxon>Clostridia</taxon>
        <taxon>Peptostreptococcales</taxon>
        <taxon>Peptostreptococcaceae</taxon>
        <taxon>Paraclostridium</taxon>
    </lineage>
</organism>
<dbReference type="Proteomes" id="UP001400965">
    <property type="component" value="Unassembled WGS sequence"/>
</dbReference>
<keyword evidence="3" id="KW-1185">Reference proteome</keyword>
<feature type="domain" description="DUF6873" evidence="1">
    <location>
        <begin position="20"/>
        <end position="247"/>
    </location>
</feature>
<sequence length="254" mass="29464">MSTKYSRESFVINEDLCLALVDKRITCDMELELKRRNIQIIKTTECRECYDAIKYHPDISICNLGEGNIVIAPNVYEYYFDILKKLGFNILKGDSYIKRDYPHNIQYNVAIFGNYAIHNFEYTDKKILDYINKKKLTKINIKQGYSKCSICIVDENSIITSDVGIYKTVLKYGIDCLLIQPKNIDLFELNHGFIGGCTGLISKDKLAFFGDITKHPDYENIRKFLKLKNKEIVNLSKERLLDLGSIIPLMIRKE</sequence>
<evidence type="ECO:0000313" key="2">
    <source>
        <dbReference type="EMBL" id="GAA0863314.1"/>
    </source>
</evidence>
<dbReference type="Pfam" id="PF21778">
    <property type="entry name" value="DUF6873"/>
    <property type="match status" value="1"/>
</dbReference>
<accession>A0ABN1M294</accession>
<comment type="caution">
    <text evidence="2">The sequence shown here is derived from an EMBL/GenBank/DDBJ whole genome shotgun (WGS) entry which is preliminary data.</text>
</comment>
<evidence type="ECO:0000259" key="1">
    <source>
        <dbReference type="Pfam" id="PF21778"/>
    </source>
</evidence>
<protein>
    <recommendedName>
        <fullName evidence="1">DUF6873 domain-containing protein</fullName>
    </recommendedName>
</protein>
<evidence type="ECO:0000313" key="3">
    <source>
        <dbReference type="Proteomes" id="UP001400965"/>
    </source>
</evidence>
<dbReference type="RefSeq" id="WP_346043907.1">
    <property type="nucleotide sequence ID" value="NZ_BAAACP010000006.1"/>
</dbReference>
<dbReference type="EMBL" id="BAAACP010000006">
    <property type="protein sequence ID" value="GAA0863314.1"/>
    <property type="molecule type" value="Genomic_DNA"/>
</dbReference>